<dbReference type="STRING" id="106549.A0A540MFG2"/>
<name>A0A540MFG2_MALBA</name>
<keyword evidence="1" id="KW-0812">Transmembrane</keyword>
<organism evidence="2 3">
    <name type="scientific">Malus baccata</name>
    <name type="common">Siberian crab apple</name>
    <name type="synonym">Pyrus baccata</name>
    <dbReference type="NCBI Taxonomy" id="106549"/>
    <lineage>
        <taxon>Eukaryota</taxon>
        <taxon>Viridiplantae</taxon>
        <taxon>Streptophyta</taxon>
        <taxon>Embryophyta</taxon>
        <taxon>Tracheophyta</taxon>
        <taxon>Spermatophyta</taxon>
        <taxon>Magnoliopsida</taxon>
        <taxon>eudicotyledons</taxon>
        <taxon>Gunneridae</taxon>
        <taxon>Pentapetalae</taxon>
        <taxon>rosids</taxon>
        <taxon>fabids</taxon>
        <taxon>Rosales</taxon>
        <taxon>Rosaceae</taxon>
        <taxon>Amygdaloideae</taxon>
        <taxon>Maleae</taxon>
        <taxon>Malus</taxon>
    </lineage>
</organism>
<sequence length="186" mass="21434">MESRRSCFTITFIKGIDRRFADIVYKKADVDMIPDWFSKRRDYKDGKYSQVVYKDGYYGVLVFIISNLLSLFPFMVAITLIIWGNLDQMIESLMMVVASLVPNFPMGIITFELPDDDLGFLPLATKSSQAVWDTNRPLQVMGLGCYSHVIFDTTGAFVCVDRDLWHLKKRHCGEVKKGMTHVKFHK</sequence>
<evidence type="ECO:0000256" key="1">
    <source>
        <dbReference type="SAM" id="Phobius"/>
    </source>
</evidence>
<dbReference type="AlphaFoldDB" id="A0A540MFG2"/>
<gene>
    <name evidence="2" type="ORF">C1H46_016888</name>
</gene>
<dbReference type="Proteomes" id="UP000315295">
    <property type="component" value="Unassembled WGS sequence"/>
</dbReference>
<evidence type="ECO:0000313" key="2">
    <source>
        <dbReference type="EMBL" id="TQD97487.1"/>
    </source>
</evidence>
<evidence type="ECO:0000313" key="3">
    <source>
        <dbReference type="Proteomes" id="UP000315295"/>
    </source>
</evidence>
<dbReference type="EMBL" id="VIEB01000271">
    <property type="protein sequence ID" value="TQD97487.1"/>
    <property type="molecule type" value="Genomic_DNA"/>
</dbReference>
<feature type="transmembrane region" description="Helical" evidence="1">
    <location>
        <begin position="140"/>
        <end position="160"/>
    </location>
</feature>
<keyword evidence="1" id="KW-0472">Membrane</keyword>
<proteinExistence type="predicted"/>
<keyword evidence="1" id="KW-1133">Transmembrane helix</keyword>
<feature type="transmembrane region" description="Helical" evidence="1">
    <location>
        <begin position="57"/>
        <end position="81"/>
    </location>
</feature>
<comment type="caution">
    <text evidence="2">The sequence shown here is derived from an EMBL/GenBank/DDBJ whole genome shotgun (WGS) entry which is preliminary data.</text>
</comment>
<keyword evidence="3" id="KW-1185">Reference proteome</keyword>
<accession>A0A540MFG2</accession>
<protein>
    <submittedName>
        <fullName evidence="2">Uncharacterized protein</fullName>
    </submittedName>
</protein>
<reference evidence="2 3" key="1">
    <citation type="journal article" date="2019" name="G3 (Bethesda)">
        <title>Sequencing of a Wild Apple (Malus baccata) Genome Unravels the Differences Between Cultivated and Wild Apple Species Regarding Disease Resistance and Cold Tolerance.</title>
        <authorList>
            <person name="Chen X."/>
        </authorList>
    </citation>
    <scope>NUCLEOTIDE SEQUENCE [LARGE SCALE GENOMIC DNA]</scope>
    <source>
        <strain evidence="3">cv. Shandingzi</strain>
        <tissue evidence="2">Leaves</tissue>
    </source>
</reference>